<sequence>MTDEFDVLTPFRPATPGRPLTGLTVLAVEDSRFASEAMRLLCLRSGARIRRADCLASAQRHLRVYRPTVAIIDLGLPDGSGETLIEELAQAKPRVPVILATSGDDNAEQRALDAGADGFLSKPLASLAEFQQAILGHLADQAQAAGPRALPGEVVTPDPFAFRDDMVQAAEILAEHQDGRRMRYLAQFLTGVARAARDMPLEHAATRLDERTRAGLTAEQTVMQIASLVDARINATGPV</sequence>
<dbReference type="PANTHER" id="PTHR44591">
    <property type="entry name" value="STRESS RESPONSE REGULATOR PROTEIN 1"/>
    <property type="match status" value="1"/>
</dbReference>
<dbReference type="CDD" id="cd00156">
    <property type="entry name" value="REC"/>
    <property type="match status" value="1"/>
</dbReference>
<gene>
    <name evidence="4" type="ORF">ATO10_05367</name>
</gene>
<comment type="caution">
    <text evidence="4">The sequence shown here is derived from an EMBL/GenBank/DDBJ whole genome shotgun (WGS) entry which is preliminary data.</text>
</comment>
<evidence type="ECO:0000313" key="5">
    <source>
        <dbReference type="Proteomes" id="UP000024836"/>
    </source>
</evidence>
<dbReference type="STRING" id="1461693.ATO10_05367"/>
<dbReference type="Proteomes" id="UP000024836">
    <property type="component" value="Unassembled WGS sequence"/>
</dbReference>
<dbReference type="PANTHER" id="PTHR44591:SF3">
    <property type="entry name" value="RESPONSE REGULATORY DOMAIN-CONTAINING PROTEIN"/>
    <property type="match status" value="1"/>
</dbReference>
<dbReference type="InterPro" id="IPR001789">
    <property type="entry name" value="Sig_transdc_resp-reg_receiver"/>
</dbReference>
<dbReference type="SUPFAM" id="SSF52172">
    <property type="entry name" value="CheY-like"/>
    <property type="match status" value="1"/>
</dbReference>
<dbReference type="AlphaFoldDB" id="A0A058ZN71"/>
<name>A0A058ZN71_9RHOB</name>
<evidence type="ECO:0000313" key="4">
    <source>
        <dbReference type="EMBL" id="KCV83013.1"/>
    </source>
</evidence>
<dbReference type="InterPro" id="IPR011006">
    <property type="entry name" value="CheY-like_superfamily"/>
</dbReference>
<organism evidence="4 5">
    <name type="scientific">Actibacterium atlanticum</name>
    <dbReference type="NCBI Taxonomy" id="1461693"/>
    <lineage>
        <taxon>Bacteria</taxon>
        <taxon>Pseudomonadati</taxon>
        <taxon>Pseudomonadota</taxon>
        <taxon>Alphaproteobacteria</taxon>
        <taxon>Rhodobacterales</taxon>
        <taxon>Roseobacteraceae</taxon>
        <taxon>Actibacterium</taxon>
    </lineage>
</organism>
<evidence type="ECO:0000256" key="1">
    <source>
        <dbReference type="ARBA" id="ARBA00022553"/>
    </source>
</evidence>
<dbReference type="eggNOG" id="COG2197">
    <property type="taxonomic scope" value="Bacteria"/>
</dbReference>
<proteinExistence type="predicted"/>
<dbReference type="OrthoDB" id="7831674at2"/>
<protein>
    <submittedName>
        <fullName evidence="4">Response regulator</fullName>
    </submittedName>
</protein>
<dbReference type="GO" id="GO:0000160">
    <property type="term" value="P:phosphorelay signal transduction system"/>
    <property type="evidence" value="ECO:0007669"/>
    <property type="project" value="InterPro"/>
</dbReference>
<dbReference type="Pfam" id="PF00072">
    <property type="entry name" value="Response_reg"/>
    <property type="match status" value="1"/>
</dbReference>
<evidence type="ECO:0000256" key="2">
    <source>
        <dbReference type="PROSITE-ProRule" id="PRU00169"/>
    </source>
</evidence>
<dbReference type="PATRIC" id="fig|1461693.3.peg.1095"/>
<keyword evidence="1 2" id="KW-0597">Phosphoprotein</keyword>
<evidence type="ECO:0000259" key="3">
    <source>
        <dbReference type="PROSITE" id="PS50110"/>
    </source>
</evidence>
<dbReference type="RefSeq" id="WP_051597961.1">
    <property type="nucleotide sequence ID" value="NZ_AQQY01000002.1"/>
</dbReference>
<reference evidence="4 5" key="1">
    <citation type="submission" date="2013-04" db="EMBL/GenBank/DDBJ databases">
        <title>Shimia sp. 22II-S11-Z10 Genome Sequencing.</title>
        <authorList>
            <person name="Lai Q."/>
            <person name="Li G."/>
            <person name="Shao Z."/>
        </authorList>
    </citation>
    <scope>NUCLEOTIDE SEQUENCE [LARGE SCALE GENOMIC DNA]</scope>
    <source>
        <strain evidence="5">22II-S11-Z10</strain>
    </source>
</reference>
<feature type="modified residue" description="4-aspartylphosphate" evidence="2">
    <location>
        <position position="73"/>
    </location>
</feature>
<dbReference type="InterPro" id="IPR050595">
    <property type="entry name" value="Bact_response_regulator"/>
</dbReference>
<dbReference type="PROSITE" id="PS50110">
    <property type="entry name" value="RESPONSE_REGULATORY"/>
    <property type="match status" value="1"/>
</dbReference>
<keyword evidence="5" id="KW-1185">Reference proteome</keyword>
<dbReference type="EMBL" id="AQQY01000002">
    <property type="protein sequence ID" value="KCV83013.1"/>
    <property type="molecule type" value="Genomic_DNA"/>
</dbReference>
<accession>A0A058ZN71</accession>
<feature type="domain" description="Response regulatory" evidence="3">
    <location>
        <begin position="24"/>
        <end position="137"/>
    </location>
</feature>
<dbReference type="Gene3D" id="3.40.50.2300">
    <property type="match status" value="1"/>
</dbReference>
<dbReference type="SMART" id="SM00448">
    <property type="entry name" value="REC"/>
    <property type="match status" value="1"/>
</dbReference>